<comment type="subcellular location">
    <subcellularLocation>
        <location evidence="1">Membrane</location>
        <topology evidence="1">Multi-pass membrane protein</topology>
    </subcellularLocation>
</comment>
<keyword evidence="4 5" id="KW-0472">Membrane</keyword>
<dbReference type="RefSeq" id="WP_342538808.1">
    <property type="nucleotide sequence ID" value="NZ_JBEPME010000001.1"/>
</dbReference>
<keyword evidence="2 5" id="KW-0812">Transmembrane</keyword>
<evidence type="ECO:0000313" key="7">
    <source>
        <dbReference type="Proteomes" id="UP001549104"/>
    </source>
</evidence>
<gene>
    <name evidence="6" type="ORF">ABIC55_001036</name>
</gene>
<evidence type="ECO:0000256" key="1">
    <source>
        <dbReference type="ARBA" id="ARBA00004141"/>
    </source>
</evidence>
<evidence type="ECO:0000256" key="5">
    <source>
        <dbReference type="SAM" id="Phobius"/>
    </source>
</evidence>
<keyword evidence="3 5" id="KW-1133">Transmembrane helix</keyword>
<evidence type="ECO:0000256" key="4">
    <source>
        <dbReference type="ARBA" id="ARBA00023136"/>
    </source>
</evidence>
<keyword evidence="7" id="KW-1185">Reference proteome</keyword>
<name>A0ABV2K571_SPOPS</name>
<feature type="transmembrane region" description="Helical" evidence="5">
    <location>
        <begin position="405"/>
        <end position="426"/>
    </location>
</feature>
<proteinExistence type="predicted"/>
<sequence length="485" mass="56791">MQLTIPINKLDIHHSHMSFTLPIRYDSMGKDDLALTLKANDYAFFQIDKSLSEGSVNEDEISVTGKELKQYFLPYIEDKLFPTSLDENGFHRFTKSIMKRFEYKLRTINMSFVIQSVDIILGPFDIAFLTVKVQLDNQDHELADVLDFMHHFRAVEPQLVEEQGMVIICPENGNHLSIRHLLFEYLCPFLEKFILHDDKSNGYSGSLPYFEDERMYTTAFLFCQQDSLITDDQLYRMGALDGRLPNGQLFISANNPNYIQRSLNQSLHDRWAPNTYTVTTEHAFVTVTNCLPKDMSRELSQYMGTHYYNFLLHYFYKIMLLRMSFEYSQIEWEKDEEYVKSLIKFITLFSAGYYSQEVSTRSEGKELSLMFRQAFNIDCLYKEVNTTLHELYKSQENQASDKMNMLLFILTIFTVISGIYGMNLVIEDWESPFGWRQFSSYTFFEWISLVTALSGIGLSAYLVVTTFGKMMMSKLRRKKSNSRMK</sequence>
<comment type="caution">
    <text evidence="6">The sequence shown here is derived from an EMBL/GenBank/DDBJ whole genome shotgun (WGS) entry which is preliminary data.</text>
</comment>
<evidence type="ECO:0008006" key="8">
    <source>
        <dbReference type="Google" id="ProtNLM"/>
    </source>
</evidence>
<feature type="transmembrane region" description="Helical" evidence="5">
    <location>
        <begin position="446"/>
        <end position="468"/>
    </location>
</feature>
<reference evidence="6 7" key="1">
    <citation type="submission" date="2024-06" db="EMBL/GenBank/DDBJ databases">
        <title>Sorghum-associated microbial communities from plants grown in Nebraska, USA.</title>
        <authorList>
            <person name="Schachtman D."/>
        </authorList>
    </citation>
    <scope>NUCLEOTIDE SEQUENCE [LARGE SCALE GENOMIC DNA]</scope>
    <source>
        <strain evidence="6 7">1288</strain>
    </source>
</reference>
<evidence type="ECO:0000256" key="3">
    <source>
        <dbReference type="ARBA" id="ARBA00022989"/>
    </source>
</evidence>
<organism evidence="6 7">
    <name type="scientific">Sporosarcina psychrophila</name>
    <name type="common">Bacillus psychrophilus</name>
    <dbReference type="NCBI Taxonomy" id="1476"/>
    <lineage>
        <taxon>Bacteria</taxon>
        <taxon>Bacillati</taxon>
        <taxon>Bacillota</taxon>
        <taxon>Bacilli</taxon>
        <taxon>Bacillales</taxon>
        <taxon>Caryophanaceae</taxon>
        <taxon>Sporosarcina</taxon>
    </lineage>
</organism>
<evidence type="ECO:0000256" key="2">
    <source>
        <dbReference type="ARBA" id="ARBA00022692"/>
    </source>
</evidence>
<dbReference type="EMBL" id="JBEPME010000001">
    <property type="protein sequence ID" value="MET3655952.1"/>
    <property type="molecule type" value="Genomic_DNA"/>
</dbReference>
<dbReference type="Proteomes" id="UP001549104">
    <property type="component" value="Unassembled WGS sequence"/>
</dbReference>
<protein>
    <recommendedName>
        <fullName evidence="8">Group-specific protein</fullName>
    </recommendedName>
</protein>
<dbReference type="InterPro" id="IPR045863">
    <property type="entry name" value="CorA_TM1_TM2"/>
</dbReference>
<accession>A0ABV2K571</accession>
<dbReference type="SUPFAM" id="SSF144083">
    <property type="entry name" value="Magnesium transport protein CorA, transmembrane region"/>
    <property type="match status" value="1"/>
</dbReference>
<evidence type="ECO:0000313" key="6">
    <source>
        <dbReference type="EMBL" id="MET3655952.1"/>
    </source>
</evidence>